<reference evidence="4 5" key="1">
    <citation type="submission" date="2023-06" db="EMBL/GenBank/DDBJ databases">
        <title>Pelomonas sp. APW6 16S ribosomal RNA gene genome sequencing and assembly.</title>
        <authorList>
            <person name="Woo H."/>
        </authorList>
    </citation>
    <scope>NUCLEOTIDE SEQUENCE [LARGE SCALE GENOMIC DNA]</scope>
    <source>
        <strain evidence="4 5">APW6</strain>
    </source>
</reference>
<dbReference type="SUPFAM" id="SSF56796">
    <property type="entry name" value="Dehydroquinate synthase-like"/>
    <property type="match status" value="1"/>
</dbReference>
<dbReference type="RefSeq" id="WP_285983347.1">
    <property type="nucleotide sequence ID" value="NZ_JASVDS010000004.1"/>
</dbReference>
<dbReference type="Pfam" id="PF25137">
    <property type="entry name" value="ADH_Fe_C"/>
    <property type="match status" value="1"/>
</dbReference>
<dbReference type="Pfam" id="PF00465">
    <property type="entry name" value="Fe-ADH"/>
    <property type="match status" value="1"/>
</dbReference>
<protein>
    <submittedName>
        <fullName evidence="4">Iron-containing alcohol dehydrogenase family protein</fullName>
    </submittedName>
</protein>
<dbReference type="EMBL" id="JASVDS010000004">
    <property type="protein sequence ID" value="MDL5033258.1"/>
    <property type="molecule type" value="Genomic_DNA"/>
</dbReference>
<dbReference type="PANTHER" id="PTHR11496:SF104">
    <property type="entry name" value="3-DEOXY-ALPHA-D-MANNO-OCTULOSONATE 8-OXIDASE"/>
    <property type="match status" value="1"/>
</dbReference>
<dbReference type="PANTHER" id="PTHR11496">
    <property type="entry name" value="ALCOHOL DEHYDROGENASE"/>
    <property type="match status" value="1"/>
</dbReference>
<evidence type="ECO:0000256" key="1">
    <source>
        <dbReference type="ARBA" id="ARBA00023002"/>
    </source>
</evidence>
<evidence type="ECO:0000259" key="3">
    <source>
        <dbReference type="Pfam" id="PF25137"/>
    </source>
</evidence>
<dbReference type="Gene3D" id="1.20.1090.10">
    <property type="entry name" value="Dehydroquinate synthase-like - alpha domain"/>
    <property type="match status" value="1"/>
</dbReference>
<evidence type="ECO:0000313" key="4">
    <source>
        <dbReference type="EMBL" id="MDL5033258.1"/>
    </source>
</evidence>
<organism evidence="4 5">
    <name type="scientific">Roseateles subflavus</name>
    <dbReference type="NCBI Taxonomy" id="3053353"/>
    <lineage>
        <taxon>Bacteria</taxon>
        <taxon>Pseudomonadati</taxon>
        <taxon>Pseudomonadota</taxon>
        <taxon>Betaproteobacteria</taxon>
        <taxon>Burkholderiales</taxon>
        <taxon>Sphaerotilaceae</taxon>
        <taxon>Roseateles</taxon>
    </lineage>
</organism>
<gene>
    <name evidence="4" type="ORF">QRD43_15185</name>
</gene>
<dbReference type="Proteomes" id="UP001238603">
    <property type="component" value="Unassembled WGS sequence"/>
</dbReference>
<keyword evidence="5" id="KW-1185">Reference proteome</keyword>
<dbReference type="InterPro" id="IPR039697">
    <property type="entry name" value="Alcohol_dehydrogenase_Fe"/>
</dbReference>
<proteinExistence type="predicted"/>
<dbReference type="CDD" id="cd08184">
    <property type="entry name" value="Fe-ADH_KdnB-like"/>
    <property type="match status" value="1"/>
</dbReference>
<sequence>MANILDTGVKLVKNVGRYNIGAGSLAELRGLLDGRRALAKAQGQGGAVVFLVDEFFARQRDVAARLGVTDDDVLQFVHTAHEPKTEGIDALVASLLDRGLSQPAAVVGMGGGITMDTAKAVSNLLGNGGQAADYQGWDLLKHPGVFKVGIPTVSGTGAEATRTCVMTNEATGLKLGMNSDYTVFDHVIMDPQLTATVPRNQYFYTGMDAYIHCIESLAGSYRNAIGDAYSRETINLCRQVFGQGDMMAPENRERLMVASYLGGCAIATSYVGLVHPLSAGLSVVLGLHHCVANCIVMRAMGDFYPQAYDEFWGMVDAQGVEIPKGVCAGLDAAGFEALYKASIVHAKPLTNALGEDFKARLTPEKVADLFRLM</sequence>
<keyword evidence="1" id="KW-0560">Oxidoreductase</keyword>
<dbReference type="InterPro" id="IPR001670">
    <property type="entry name" value="ADH_Fe/GldA"/>
</dbReference>
<evidence type="ECO:0000313" key="5">
    <source>
        <dbReference type="Proteomes" id="UP001238603"/>
    </source>
</evidence>
<evidence type="ECO:0000259" key="2">
    <source>
        <dbReference type="Pfam" id="PF00465"/>
    </source>
</evidence>
<dbReference type="InterPro" id="IPR056798">
    <property type="entry name" value="ADH_Fe_C"/>
</dbReference>
<feature type="domain" description="Fe-containing alcohol dehydrogenase-like C-terminal" evidence="3">
    <location>
        <begin position="204"/>
        <end position="303"/>
    </location>
</feature>
<accession>A0ABT7LKA2</accession>
<name>A0ABT7LKA2_9BURK</name>
<feature type="domain" description="Alcohol dehydrogenase iron-type/glycerol dehydrogenase GldA" evidence="2">
    <location>
        <begin position="40"/>
        <end position="191"/>
    </location>
</feature>
<dbReference type="Gene3D" id="3.40.50.1970">
    <property type="match status" value="1"/>
</dbReference>
<comment type="caution">
    <text evidence="4">The sequence shown here is derived from an EMBL/GenBank/DDBJ whole genome shotgun (WGS) entry which is preliminary data.</text>
</comment>